<dbReference type="AlphaFoldDB" id="A0A5E4XS11"/>
<protein>
    <submittedName>
        <fullName evidence="2">Uncharacterized protein</fullName>
    </submittedName>
</protein>
<evidence type="ECO:0000313" key="2">
    <source>
        <dbReference type="EMBL" id="VVE39120.1"/>
    </source>
</evidence>
<proteinExistence type="predicted"/>
<reference evidence="2 3" key="1">
    <citation type="submission" date="2019-08" db="EMBL/GenBank/DDBJ databases">
        <authorList>
            <person name="Peeters C."/>
        </authorList>
    </citation>
    <scope>NUCLEOTIDE SEQUENCE [LARGE SCALE GENOMIC DNA]</scope>
    <source>
        <strain evidence="2 3">LMG 31108</strain>
    </source>
</reference>
<sequence length="175" mass="19090">MDPVSNITPQISNASTDTSVQRTSTPNVGALPSDLMSVQLSPQSSMGVSEQPLAGIRFLSKSDKDFWTRAIRLGNQSSDWNAFCLHTHIHFLHGHNRDRGDTNVRHSVLVLLAGSLGHLDAQARLPGLQCILTDEPYGWSAVNEAVKTGQLDLNILPPGDETIVRELFVKARIPS</sequence>
<evidence type="ECO:0000256" key="1">
    <source>
        <dbReference type="SAM" id="MobiDB-lite"/>
    </source>
</evidence>
<keyword evidence="3" id="KW-1185">Reference proteome</keyword>
<dbReference type="EMBL" id="CABPSB010000017">
    <property type="protein sequence ID" value="VVE39120.1"/>
    <property type="molecule type" value="Genomic_DNA"/>
</dbReference>
<name>A0A5E4XS11_9BURK</name>
<dbReference type="RefSeq" id="WP_150670557.1">
    <property type="nucleotide sequence ID" value="NZ_CABPSB010000017.1"/>
</dbReference>
<gene>
    <name evidence="2" type="ORF">PAN31108_04053</name>
</gene>
<feature type="compositionally biased region" description="Polar residues" evidence="1">
    <location>
        <begin position="1"/>
        <end position="27"/>
    </location>
</feature>
<evidence type="ECO:0000313" key="3">
    <source>
        <dbReference type="Proteomes" id="UP000406256"/>
    </source>
</evidence>
<organism evidence="2 3">
    <name type="scientific">Pandoraea anhela</name>
    <dbReference type="NCBI Taxonomy" id="2508295"/>
    <lineage>
        <taxon>Bacteria</taxon>
        <taxon>Pseudomonadati</taxon>
        <taxon>Pseudomonadota</taxon>
        <taxon>Betaproteobacteria</taxon>
        <taxon>Burkholderiales</taxon>
        <taxon>Burkholderiaceae</taxon>
        <taxon>Pandoraea</taxon>
    </lineage>
</organism>
<feature type="region of interest" description="Disordered" evidence="1">
    <location>
        <begin position="1"/>
        <end position="31"/>
    </location>
</feature>
<dbReference type="Proteomes" id="UP000406256">
    <property type="component" value="Unassembled WGS sequence"/>
</dbReference>
<accession>A0A5E4XS11</accession>